<dbReference type="AlphaFoldDB" id="A0A0E9WHI7"/>
<evidence type="ECO:0000313" key="1">
    <source>
        <dbReference type="EMBL" id="JAH88948.1"/>
    </source>
</evidence>
<proteinExistence type="predicted"/>
<accession>A0A0E9WHI7</accession>
<dbReference type="EMBL" id="GBXM01019629">
    <property type="protein sequence ID" value="JAH88948.1"/>
    <property type="molecule type" value="Transcribed_RNA"/>
</dbReference>
<organism evidence="1">
    <name type="scientific">Anguilla anguilla</name>
    <name type="common">European freshwater eel</name>
    <name type="synonym">Muraena anguilla</name>
    <dbReference type="NCBI Taxonomy" id="7936"/>
    <lineage>
        <taxon>Eukaryota</taxon>
        <taxon>Metazoa</taxon>
        <taxon>Chordata</taxon>
        <taxon>Craniata</taxon>
        <taxon>Vertebrata</taxon>
        <taxon>Euteleostomi</taxon>
        <taxon>Actinopterygii</taxon>
        <taxon>Neopterygii</taxon>
        <taxon>Teleostei</taxon>
        <taxon>Anguilliformes</taxon>
        <taxon>Anguillidae</taxon>
        <taxon>Anguilla</taxon>
    </lineage>
</organism>
<sequence length="34" mass="3884">MTMAGGTRLEDAHSCFLFIYIEARFTLSCRTTHC</sequence>
<reference evidence="1" key="1">
    <citation type="submission" date="2014-11" db="EMBL/GenBank/DDBJ databases">
        <authorList>
            <person name="Amaro Gonzalez C."/>
        </authorList>
    </citation>
    <scope>NUCLEOTIDE SEQUENCE</scope>
</reference>
<name>A0A0E9WHI7_ANGAN</name>
<protein>
    <submittedName>
        <fullName evidence="1">Uncharacterized protein</fullName>
    </submittedName>
</protein>
<reference evidence="1" key="2">
    <citation type="journal article" date="2015" name="Fish Shellfish Immunol.">
        <title>Early steps in the European eel (Anguilla anguilla)-Vibrio vulnificus interaction in the gills: Role of the RtxA13 toxin.</title>
        <authorList>
            <person name="Callol A."/>
            <person name="Pajuelo D."/>
            <person name="Ebbesson L."/>
            <person name="Teles M."/>
            <person name="MacKenzie S."/>
            <person name="Amaro C."/>
        </authorList>
    </citation>
    <scope>NUCLEOTIDE SEQUENCE</scope>
</reference>